<proteinExistence type="predicted"/>
<name>A0A6J6SHY1_9ZZZZ</name>
<evidence type="ECO:0000313" key="1">
    <source>
        <dbReference type="EMBL" id="CAB4734207.1"/>
    </source>
</evidence>
<gene>
    <name evidence="1" type="ORF">UFOPK2802_00087</name>
</gene>
<organism evidence="1">
    <name type="scientific">freshwater metagenome</name>
    <dbReference type="NCBI Taxonomy" id="449393"/>
    <lineage>
        <taxon>unclassified sequences</taxon>
        <taxon>metagenomes</taxon>
        <taxon>ecological metagenomes</taxon>
    </lineage>
</organism>
<dbReference type="EMBL" id="CAEZYX010000004">
    <property type="protein sequence ID" value="CAB4734207.1"/>
    <property type="molecule type" value="Genomic_DNA"/>
</dbReference>
<sequence length="57" mass="6273">MVAPGISSIPLITTRVGIPSVWDSTVVTVRKLLPILTYGFDKKLTLVQYLFGIEPNL</sequence>
<reference evidence="1" key="1">
    <citation type="submission" date="2020-05" db="EMBL/GenBank/DDBJ databases">
        <authorList>
            <person name="Chiriac C."/>
            <person name="Salcher M."/>
            <person name="Ghai R."/>
            <person name="Kavagutti S V."/>
        </authorList>
    </citation>
    <scope>NUCLEOTIDE SEQUENCE</scope>
</reference>
<accession>A0A6J6SHY1</accession>
<dbReference type="AlphaFoldDB" id="A0A6J6SHY1"/>
<protein>
    <submittedName>
        <fullName evidence="1">Unannotated protein</fullName>
    </submittedName>
</protein>